<sequence>MTASRPNTDAASSTTAPSKPAIKPHLMTSTWHLQDPSTWNFWQRMLVRLDLLQQPKDAPKAPIRVGEKVPYYPAWRQHAWIFPRAAAPLVIHYAYMRLTGWTLHPVAAFFFYVISFKLFAVASVRKFNRMALRYGYFDGMAPRDGVPDTQSRKVVLSLLGTISIRPLFALCVAYDRHALPSLSWYFPLQLFLYACILDFFFYWYHRATHEVSWAWRYHKKHHMTKHPNPLLSAFADEEQEWGDILIIPFLTWLCMPVDFSTWWMCTSLRPWGCAHVLADDDDGLHLAPARYGPLPRRRLIRNAYHRRGSKKSGNYGKQTRLWDALFGTKMPRQEWTEEAIDWDNTAW</sequence>
<keyword evidence="2 6" id="KW-0812">Transmembrane</keyword>
<organism evidence="8 9">
    <name type="scientific">Pseudozyma flocculosa</name>
    <dbReference type="NCBI Taxonomy" id="84751"/>
    <lineage>
        <taxon>Eukaryota</taxon>
        <taxon>Fungi</taxon>
        <taxon>Dikarya</taxon>
        <taxon>Basidiomycota</taxon>
        <taxon>Ustilaginomycotina</taxon>
        <taxon>Ustilaginomycetes</taxon>
        <taxon>Ustilaginales</taxon>
        <taxon>Ustilaginaceae</taxon>
        <taxon>Pseudozyma</taxon>
    </lineage>
</organism>
<comment type="subcellular location">
    <subcellularLocation>
        <location evidence="1">Membrane</location>
    </subcellularLocation>
</comment>
<keyword evidence="4 6" id="KW-0472">Membrane</keyword>
<evidence type="ECO:0000313" key="9">
    <source>
        <dbReference type="Proteomes" id="UP000323386"/>
    </source>
</evidence>
<feature type="transmembrane region" description="Helical" evidence="6">
    <location>
        <begin position="182"/>
        <end position="204"/>
    </location>
</feature>
<protein>
    <submittedName>
        <fullName evidence="8">Related to ERG25 - C-4 methyl sterol oxidase</fullName>
    </submittedName>
</protein>
<dbReference type="GO" id="GO:0008610">
    <property type="term" value="P:lipid biosynthetic process"/>
    <property type="evidence" value="ECO:0007669"/>
    <property type="project" value="InterPro"/>
</dbReference>
<keyword evidence="9" id="KW-1185">Reference proteome</keyword>
<dbReference type="GO" id="GO:0016020">
    <property type="term" value="C:membrane"/>
    <property type="evidence" value="ECO:0007669"/>
    <property type="project" value="UniProtKB-SubCell"/>
</dbReference>
<evidence type="ECO:0000313" key="8">
    <source>
        <dbReference type="EMBL" id="SPO37304.1"/>
    </source>
</evidence>
<feature type="region of interest" description="Disordered" evidence="5">
    <location>
        <begin position="1"/>
        <end position="22"/>
    </location>
</feature>
<dbReference type="OrthoDB" id="6354873at2759"/>
<accession>A0A5C3EYH3</accession>
<dbReference type="InterPro" id="IPR050307">
    <property type="entry name" value="Sterol_Desaturase_Related"/>
</dbReference>
<dbReference type="InterPro" id="IPR006694">
    <property type="entry name" value="Fatty_acid_hydroxylase"/>
</dbReference>
<dbReference type="GO" id="GO:0005506">
    <property type="term" value="F:iron ion binding"/>
    <property type="evidence" value="ECO:0007669"/>
    <property type="project" value="InterPro"/>
</dbReference>
<evidence type="ECO:0000256" key="4">
    <source>
        <dbReference type="ARBA" id="ARBA00023136"/>
    </source>
</evidence>
<dbReference type="Proteomes" id="UP000323386">
    <property type="component" value="Unassembled WGS sequence"/>
</dbReference>
<dbReference type="Pfam" id="PF04116">
    <property type="entry name" value="FA_hydroxylase"/>
    <property type="match status" value="1"/>
</dbReference>
<keyword evidence="3 6" id="KW-1133">Transmembrane helix</keyword>
<evidence type="ECO:0000259" key="7">
    <source>
        <dbReference type="Pfam" id="PF04116"/>
    </source>
</evidence>
<dbReference type="GO" id="GO:0016491">
    <property type="term" value="F:oxidoreductase activity"/>
    <property type="evidence" value="ECO:0007669"/>
    <property type="project" value="InterPro"/>
</dbReference>
<gene>
    <name evidence="8" type="ORF">PSFLO_02777</name>
</gene>
<dbReference type="PANTHER" id="PTHR11863">
    <property type="entry name" value="STEROL DESATURASE"/>
    <property type="match status" value="1"/>
</dbReference>
<dbReference type="AlphaFoldDB" id="A0A5C3EYH3"/>
<feature type="compositionally biased region" description="Low complexity" evidence="5">
    <location>
        <begin position="1"/>
        <end position="21"/>
    </location>
</feature>
<evidence type="ECO:0000256" key="1">
    <source>
        <dbReference type="ARBA" id="ARBA00004370"/>
    </source>
</evidence>
<reference evidence="8 9" key="1">
    <citation type="submission" date="2018-03" db="EMBL/GenBank/DDBJ databases">
        <authorList>
            <person name="Guldener U."/>
        </authorList>
    </citation>
    <scope>NUCLEOTIDE SEQUENCE [LARGE SCALE GENOMIC DNA]</scope>
    <source>
        <strain evidence="8 9">DAOM196992</strain>
    </source>
</reference>
<evidence type="ECO:0000256" key="6">
    <source>
        <dbReference type="SAM" id="Phobius"/>
    </source>
</evidence>
<proteinExistence type="predicted"/>
<feature type="domain" description="Fatty acid hydroxylase" evidence="7">
    <location>
        <begin position="191"/>
        <end position="328"/>
    </location>
</feature>
<evidence type="ECO:0000256" key="2">
    <source>
        <dbReference type="ARBA" id="ARBA00022692"/>
    </source>
</evidence>
<name>A0A5C3EYH3_9BASI</name>
<evidence type="ECO:0000256" key="3">
    <source>
        <dbReference type="ARBA" id="ARBA00022989"/>
    </source>
</evidence>
<feature type="transmembrane region" description="Helical" evidence="6">
    <location>
        <begin position="106"/>
        <end position="124"/>
    </location>
</feature>
<dbReference type="EMBL" id="OOIP01000006">
    <property type="protein sequence ID" value="SPO37304.1"/>
    <property type="molecule type" value="Genomic_DNA"/>
</dbReference>
<evidence type="ECO:0000256" key="5">
    <source>
        <dbReference type="SAM" id="MobiDB-lite"/>
    </source>
</evidence>